<name>A0A494TGG0_SPHPE</name>
<keyword evidence="2" id="KW-1185">Reference proteome</keyword>
<protein>
    <submittedName>
        <fullName evidence="1">NAD(P)/FAD-dependent oxidoreductase</fullName>
    </submittedName>
</protein>
<dbReference type="SUPFAM" id="SSF51905">
    <property type="entry name" value="FAD/NAD(P)-binding domain"/>
    <property type="match status" value="2"/>
</dbReference>
<dbReference type="PRINTS" id="PR00469">
    <property type="entry name" value="PNDRDTASEII"/>
</dbReference>
<dbReference type="OrthoDB" id="312624at2"/>
<accession>A0A494TGG0</accession>
<dbReference type="KEGG" id="spha:D3Y57_02425"/>
<evidence type="ECO:0000313" key="1">
    <source>
        <dbReference type="EMBL" id="AYJ84936.1"/>
    </source>
</evidence>
<reference evidence="1 2" key="1">
    <citation type="submission" date="2018-09" db="EMBL/GenBank/DDBJ databases">
        <title>Sphingomonas peninsula sp. nov., isolated from fildes peninsula, Antarctic soil.</title>
        <authorList>
            <person name="Yingchao G."/>
        </authorList>
    </citation>
    <scope>NUCLEOTIDE SEQUENCE [LARGE SCALE GENOMIC DNA]</scope>
    <source>
        <strain evidence="1 2">YZ-8</strain>
        <plasmid evidence="1 2">unnamed1</plasmid>
    </source>
</reference>
<organism evidence="1 2">
    <name type="scientific">Sphingomonas paeninsulae</name>
    <dbReference type="NCBI Taxonomy" id="2319844"/>
    <lineage>
        <taxon>Bacteria</taxon>
        <taxon>Pseudomonadati</taxon>
        <taxon>Pseudomonadota</taxon>
        <taxon>Alphaproteobacteria</taxon>
        <taxon>Sphingomonadales</taxon>
        <taxon>Sphingomonadaceae</taxon>
        <taxon>Sphingomonas</taxon>
    </lineage>
</organism>
<dbReference type="Gene3D" id="3.50.50.60">
    <property type="entry name" value="FAD/NAD(P)-binding domain"/>
    <property type="match status" value="2"/>
</dbReference>
<sequence>MAVHAIEKLPIRVVIIGAGMSGILMGIRLKEAGITNFTVYEKGDAVGGTWRENSYPGLHCDVPSLHYCYSFDLNPTWTREFSPGAEIHDYFKRSAEKFGITPHVRLNTAVTDAKWIDGVWRVSLSNGESDSADVLVSAVGVLHIPIMPEIPGKETFAGASFHTTKWDHSIDLGEKSVGVIGTGSTAVQIVTELAGKVSNISMFQRTPQWVAYVANARYSERTKARLRRYPFLLKWHYEVKRQQLEALVCGGIMGEDEGLRAMLVNNCEGHLATVRDPDLRSKLTPNYEVGCKRLVTSPRFYEAIQRPDAKLVTAAIEKIVPDGIVTEDGQLHSIDVLAYATGFDPLAYLRPMTMTGRGGHTLEELWAKRPTAYRTIAVPHMPNFFMLEGPFSPVSNLSLVLISERQANFVMKCIELIRTERIAISPRPDVTDNIIAIYRERGRETIFATGGCQSYFLDDEGVPIYYSLGPASFFAEMDEDPDLDEFEIGALEEAASA</sequence>
<dbReference type="Pfam" id="PF13738">
    <property type="entry name" value="Pyr_redox_3"/>
    <property type="match status" value="1"/>
</dbReference>
<dbReference type="InterPro" id="IPR051209">
    <property type="entry name" value="FAD-bind_Monooxygenase_sf"/>
</dbReference>
<dbReference type="InterPro" id="IPR036188">
    <property type="entry name" value="FAD/NAD-bd_sf"/>
</dbReference>
<dbReference type="AlphaFoldDB" id="A0A494TGG0"/>
<dbReference type="EMBL" id="CP032828">
    <property type="protein sequence ID" value="AYJ84936.1"/>
    <property type="molecule type" value="Genomic_DNA"/>
</dbReference>
<dbReference type="Proteomes" id="UP000276254">
    <property type="component" value="Plasmid unnamed1"/>
</dbReference>
<gene>
    <name evidence="1" type="ORF">D3Y57_02425</name>
</gene>
<geneLocation type="plasmid" evidence="1">
    <name>unnamed1</name>
</geneLocation>
<dbReference type="PANTHER" id="PTHR42877">
    <property type="entry name" value="L-ORNITHINE N(5)-MONOOXYGENASE-RELATED"/>
    <property type="match status" value="1"/>
</dbReference>
<dbReference type="PANTHER" id="PTHR42877:SF4">
    <property type="entry name" value="FAD_NAD(P)-BINDING DOMAIN-CONTAINING PROTEIN-RELATED"/>
    <property type="match status" value="1"/>
</dbReference>
<keyword evidence="1" id="KW-0614">Plasmid</keyword>
<evidence type="ECO:0000313" key="2">
    <source>
        <dbReference type="Proteomes" id="UP000276254"/>
    </source>
</evidence>
<proteinExistence type="predicted"/>